<feature type="binding site" evidence="8">
    <location>
        <position position="562"/>
    </location>
    <ligand>
        <name>Mg(2+)</name>
        <dbReference type="ChEBI" id="CHEBI:18420"/>
        <label>1</label>
    </ligand>
</feature>
<keyword evidence="7 8" id="KW-0460">Magnesium</keyword>
<keyword evidence="1 8" id="KW-0963">Cytoplasm</keyword>
<evidence type="ECO:0000256" key="8">
    <source>
        <dbReference type="HAMAP-Rule" id="MF_00420"/>
    </source>
</evidence>
<dbReference type="InterPro" id="IPR041609">
    <property type="entry name" value="PurL_linker"/>
</dbReference>
<dbReference type="Pfam" id="PF02769">
    <property type="entry name" value="AIRS_C"/>
    <property type="match status" value="2"/>
</dbReference>
<feature type="binding site" evidence="8">
    <location>
        <begin position="315"/>
        <end position="317"/>
    </location>
    <ligand>
        <name>substrate</name>
    </ligand>
</feature>
<feature type="binding site" evidence="8">
    <location>
        <position position="37"/>
    </location>
    <ligand>
        <name>ATP</name>
        <dbReference type="ChEBI" id="CHEBI:30616"/>
    </ligand>
</feature>
<dbReference type="Gene3D" id="3.90.650.10">
    <property type="entry name" value="PurM-like C-terminal domain"/>
    <property type="match status" value="2"/>
</dbReference>
<comment type="pathway">
    <text evidence="8">Purine metabolism; IMP biosynthesis via de novo pathway; 5-amino-1-(5-phospho-D-ribosyl)imidazole from N(2)-formyl-N(1)-(5-phospho-D-ribosyl)glycinamide: step 1/2.</text>
</comment>
<dbReference type="UniPathway" id="UPA00074">
    <property type="reaction ID" value="UER00128"/>
</dbReference>
<feature type="binding site" evidence="8">
    <location>
        <position position="564"/>
    </location>
    <ligand>
        <name>substrate</name>
    </ligand>
</feature>
<keyword evidence="3 8" id="KW-0479">Metal-binding</keyword>
<comment type="caution">
    <text evidence="13">The sequence shown here is derived from an EMBL/GenBank/DDBJ whole genome shotgun (WGS) entry which is preliminary data.</text>
</comment>
<keyword evidence="4 8" id="KW-0547">Nucleotide-binding</keyword>
<evidence type="ECO:0000256" key="9">
    <source>
        <dbReference type="SAM" id="MobiDB-lite"/>
    </source>
</evidence>
<evidence type="ECO:0000256" key="3">
    <source>
        <dbReference type="ARBA" id="ARBA00022723"/>
    </source>
</evidence>
<dbReference type="NCBIfam" id="NF002290">
    <property type="entry name" value="PRK01213.1"/>
    <property type="match status" value="1"/>
</dbReference>
<dbReference type="PIRSF" id="PIRSF001587">
    <property type="entry name" value="FGAM_synthase_II"/>
    <property type="match status" value="1"/>
</dbReference>
<evidence type="ECO:0000259" key="12">
    <source>
        <dbReference type="Pfam" id="PF18072"/>
    </source>
</evidence>
<dbReference type="EMBL" id="NHPA01000023">
    <property type="protein sequence ID" value="OYR69155.1"/>
    <property type="molecule type" value="Genomic_DNA"/>
</dbReference>
<name>A0A256JJU2_HALEZ</name>
<keyword evidence="2 8" id="KW-0436">Ligase</keyword>
<keyword evidence="6 8" id="KW-0067">ATP-binding</keyword>
<feature type="binding site" evidence="8">
    <location>
        <begin position="96"/>
        <end position="99"/>
    </location>
    <ligand>
        <name>substrate</name>
    </ligand>
</feature>
<dbReference type="SUPFAM" id="SSF56042">
    <property type="entry name" value="PurM C-terminal domain-like"/>
    <property type="match status" value="2"/>
</dbReference>
<proteinExistence type="inferred from homology"/>
<feature type="binding site" evidence="8">
    <location>
        <position position="95"/>
    </location>
    <ligand>
        <name>Mg(2+)</name>
        <dbReference type="ChEBI" id="CHEBI:18420"/>
        <label>1</label>
    </ligand>
</feature>
<evidence type="ECO:0000259" key="11">
    <source>
        <dbReference type="Pfam" id="PF02769"/>
    </source>
</evidence>
<comment type="catalytic activity">
    <reaction evidence="8">
        <text>N(2)-formyl-N(1)-(5-phospho-beta-D-ribosyl)glycinamide + L-glutamine + ATP + H2O = 2-formamido-N(1)-(5-O-phospho-beta-D-ribosyl)acetamidine + L-glutamate + ADP + phosphate + H(+)</text>
        <dbReference type="Rhea" id="RHEA:17129"/>
        <dbReference type="ChEBI" id="CHEBI:15377"/>
        <dbReference type="ChEBI" id="CHEBI:15378"/>
        <dbReference type="ChEBI" id="CHEBI:29985"/>
        <dbReference type="ChEBI" id="CHEBI:30616"/>
        <dbReference type="ChEBI" id="CHEBI:43474"/>
        <dbReference type="ChEBI" id="CHEBI:58359"/>
        <dbReference type="ChEBI" id="CHEBI:147286"/>
        <dbReference type="ChEBI" id="CHEBI:147287"/>
        <dbReference type="ChEBI" id="CHEBI:456216"/>
        <dbReference type="EC" id="6.3.5.3"/>
    </reaction>
</comment>
<dbReference type="CDD" id="cd02204">
    <property type="entry name" value="PurL_repeat2"/>
    <property type="match status" value="1"/>
</dbReference>
<feature type="domain" description="Phosphoribosylformylglycinamidine synthase linker" evidence="12">
    <location>
        <begin position="1"/>
        <end position="37"/>
    </location>
</feature>
<evidence type="ECO:0000313" key="14">
    <source>
        <dbReference type="Proteomes" id="UP000215607"/>
    </source>
</evidence>
<dbReference type="Proteomes" id="UP000215607">
    <property type="component" value="Unassembled WGS sequence"/>
</dbReference>
<evidence type="ECO:0000256" key="5">
    <source>
        <dbReference type="ARBA" id="ARBA00022755"/>
    </source>
</evidence>
<dbReference type="Gene3D" id="3.30.1330.10">
    <property type="entry name" value="PurM-like, N-terminal domain"/>
    <property type="match status" value="2"/>
</dbReference>
<dbReference type="EC" id="6.3.5.3" evidence="8"/>
<dbReference type="HAMAP" id="MF_00420">
    <property type="entry name" value="PurL_2"/>
    <property type="match status" value="1"/>
</dbReference>
<feature type="binding site" evidence="8">
    <location>
        <position position="243"/>
    </location>
    <ligand>
        <name>substrate</name>
    </ligand>
</feature>
<dbReference type="RefSeq" id="WP_094592695.1">
    <property type="nucleotide sequence ID" value="NZ_NHPA01000023.1"/>
</dbReference>
<comment type="similarity">
    <text evidence="8">Belongs to the FGAMS family.</text>
</comment>
<dbReference type="GO" id="GO:0004642">
    <property type="term" value="F:phosphoribosylformylglycinamidine synthase activity"/>
    <property type="evidence" value="ECO:0007669"/>
    <property type="project" value="UniProtKB-UniRule"/>
</dbReference>
<evidence type="ECO:0000313" key="13">
    <source>
        <dbReference type="EMBL" id="OYR69155.1"/>
    </source>
</evidence>
<organism evidence="13 14">
    <name type="scientific">Halorubrum ezzemoulense</name>
    <name type="common">Halorubrum chaoviator</name>
    <dbReference type="NCBI Taxonomy" id="337243"/>
    <lineage>
        <taxon>Archaea</taxon>
        <taxon>Methanobacteriati</taxon>
        <taxon>Methanobacteriota</taxon>
        <taxon>Stenosarchaea group</taxon>
        <taxon>Halobacteria</taxon>
        <taxon>Halobacteriales</taxon>
        <taxon>Haloferacaceae</taxon>
        <taxon>Halorubrum</taxon>
    </lineage>
</organism>
<dbReference type="GO" id="GO:0005737">
    <property type="term" value="C:cytoplasm"/>
    <property type="evidence" value="ECO:0007669"/>
    <property type="project" value="UniProtKB-SubCell"/>
</dbReference>
<feature type="domain" description="PurM-like C-terminal" evidence="11">
    <location>
        <begin position="203"/>
        <end position="353"/>
    </location>
</feature>
<feature type="binding site" evidence="8">
    <location>
        <position position="271"/>
    </location>
    <ligand>
        <name>Mg(2+)</name>
        <dbReference type="ChEBI" id="CHEBI:18420"/>
        <label>2</label>
    </ligand>
</feature>
<evidence type="ECO:0000256" key="4">
    <source>
        <dbReference type="ARBA" id="ARBA00022741"/>
    </source>
</evidence>
<dbReference type="InterPro" id="IPR010918">
    <property type="entry name" value="PurM-like_C_dom"/>
</dbReference>
<feature type="active site" evidence="8">
    <location>
        <position position="34"/>
    </location>
</feature>
<dbReference type="Pfam" id="PF18072">
    <property type="entry name" value="FGAR-AT_linker"/>
    <property type="match status" value="1"/>
</dbReference>
<dbReference type="SUPFAM" id="SSF55326">
    <property type="entry name" value="PurM N-terminal domain-like"/>
    <property type="match status" value="2"/>
</dbReference>
<dbReference type="GO" id="GO:0005524">
    <property type="term" value="F:ATP binding"/>
    <property type="evidence" value="ECO:0007669"/>
    <property type="project" value="UniProtKB-UniRule"/>
</dbReference>
<gene>
    <name evidence="8" type="primary">purL</name>
    <name evidence="13" type="ORF">DJ79_04090</name>
</gene>
<evidence type="ECO:0000256" key="1">
    <source>
        <dbReference type="ARBA" id="ARBA00022490"/>
    </source>
</evidence>
<keyword evidence="5 8" id="KW-0658">Purine biosynthesis</keyword>
<feature type="binding site" evidence="8">
    <location>
        <position position="561"/>
    </location>
    <ligand>
        <name>ATP</name>
        <dbReference type="ChEBI" id="CHEBI:30616"/>
    </ligand>
</feature>
<comment type="subcellular location">
    <subcellularLocation>
        <location evidence="8">Cytoplasm</location>
    </subcellularLocation>
</comment>
<comment type="subunit">
    <text evidence="8">Monomer. Part of the FGAM synthase complex composed of 1 PurL, 1 PurQ and 2 PurS subunits.</text>
</comment>
<feature type="binding site" evidence="8">
    <location>
        <position position="118"/>
    </location>
    <ligand>
        <name>substrate</name>
    </ligand>
</feature>
<feature type="binding site" evidence="8">
    <location>
        <position position="119"/>
    </location>
    <ligand>
        <name>Mg(2+)</name>
        <dbReference type="ChEBI" id="CHEBI:18420"/>
        <label>2</label>
    </ligand>
</feature>
<dbReference type="GO" id="GO:0006189">
    <property type="term" value="P:'de novo' IMP biosynthetic process"/>
    <property type="evidence" value="ECO:0007669"/>
    <property type="project" value="UniProtKB-UniRule"/>
</dbReference>
<dbReference type="InterPro" id="IPR016188">
    <property type="entry name" value="PurM-like_N"/>
</dbReference>
<feature type="region of interest" description="Disordered" evidence="9">
    <location>
        <begin position="388"/>
        <end position="413"/>
    </location>
</feature>
<feature type="domain" description="PurM-like C-terminal" evidence="11">
    <location>
        <begin position="604"/>
        <end position="738"/>
    </location>
</feature>
<dbReference type="GO" id="GO:0000287">
    <property type="term" value="F:magnesium ion binding"/>
    <property type="evidence" value="ECO:0007669"/>
    <property type="project" value="UniProtKB-UniRule"/>
</dbReference>
<evidence type="ECO:0000259" key="10">
    <source>
        <dbReference type="Pfam" id="PF00586"/>
    </source>
</evidence>
<comment type="function">
    <text evidence="8">Part of the phosphoribosylformylglycinamidine synthase complex involved in the purines biosynthetic pathway. Catalyzes the ATP-dependent conversion of formylglycinamide ribonucleotide (FGAR) and glutamine to yield formylglycinamidine ribonucleotide (FGAM) and glutamate. The FGAM synthase complex is composed of three subunits. PurQ produces an ammonia molecule by converting glutamine to glutamate. PurL transfers the ammonia molecule to FGAR to form FGAM in an ATP-dependent manner. PurS interacts with PurQ and PurL and is thought to assist in the transfer of the ammonia molecule from PurQ to PurL.</text>
</comment>
<dbReference type="PANTHER" id="PTHR43555:SF1">
    <property type="entry name" value="PHOSPHORIBOSYLFORMYLGLYCINAMIDINE SYNTHASE SUBUNIT PURL"/>
    <property type="match status" value="1"/>
</dbReference>
<dbReference type="CDD" id="cd02203">
    <property type="entry name" value="PurL_repeat1"/>
    <property type="match status" value="1"/>
</dbReference>
<evidence type="ECO:0000256" key="2">
    <source>
        <dbReference type="ARBA" id="ARBA00022598"/>
    </source>
</evidence>
<sequence>MSLSDADHELVTAELGREPTAAEAALFENLWSEHCAYRSSRPLLSAFDSEGDQVVVGPGDDAAVLALPEPDAADDPAAERDADGYGDTYVTFGVESHNHPSFVDPFDGAATGVGGIVRDTMSMGAYPIGLLDSLYFGGFDRERSRYLFEGVVEGISHYGNCIGVPTVGGSVAFHGGYEGNPLVNVACVGLTNEDRLVTATAQEPGNKLVLVGNGTGRDGLGGASFASEDLAEDAETEDRPAVQVGDPYAEKRLIECNEALIDEDLVRSARDLGAAGLGGASSELVAKGGLGARIDLDAVHQREPNMNATEILLAESQERMCYEVAPDDVERVADLAERFDLGCSVIGEVTDGNYVCEFAGGADGEGGADADGATDRDPETVVDAPAEFLADGAPMNDLESEPPSEPDRDLPADEPSLDEAVAAVLSAPSTASKRWVYRQYDHEVGTRTAVKPGDDAALLAVRETEPTDEASETAASADGVGLALASGANPKWTAVAPYEGARAVALENATNLAATGAVPLAAVDCLNGGNPEKPDVYGAFEGIVDGLADACAALDAPVVGGNVSLYNDSVEGPIPPTPTLAVLGTRRGYDAPPAALDADRAADSVLLLVGSGGDALGGSEYLAHAGGGDRFPTLPDESGAADDLGGLVASLAAAARHESTLAAHDVSEGGLAVALAELVTDDAGVDATLPDRVAAFDETPGRLLVQTTEPEAVAAAVGDLPVFRLGDVTTDGALSLTVGDESVALSAAAVRDHRDVIERELA</sequence>
<comment type="caution">
    <text evidence="8">Lacks conserved residue(s) required for the propagation of feature annotation.</text>
</comment>
<feature type="domain" description="PurM-like N-terminal" evidence="10">
    <location>
        <begin position="453"/>
        <end position="584"/>
    </location>
</feature>
<feature type="binding site" evidence="8">
    <location>
        <position position="524"/>
    </location>
    <ligand>
        <name>ATP</name>
        <dbReference type="ChEBI" id="CHEBI:30616"/>
    </ligand>
</feature>
<dbReference type="InterPro" id="IPR036676">
    <property type="entry name" value="PurM-like_C_sf"/>
</dbReference>
<evidence type="ECO:0000256" key="6">
    <source>
        <dbReference type="ARBA" id="ARBA00022840"/>
    </source>
</evidence>
<dbReference type="Pfam" id="PF00586">
    <property type="entry name" value="AIRS"/>
    <property type="match status" value="2"/>
</dbReference>
<protein>
    <recommendedName>
        <fullName evidence="8">Phosphoribosylformylglycinamidine synthase subunit PurL</fullName>
        <shortName evidence="8">FGAM synthase</shortName>
        <ecNumber evidence="8">6.3.5.3</ecNumber>
    </recommendedName>
    <alternativeName>
        <fullName evidence="8">Formylglycinamide ribonucleotide amidotransferase subunit II</fullName>
        <shortName evidence="8">FGAR amidotransferase II</shortName>
        <shortName evidence="8">FGAR-AT II</shortName>
    </alternativeName>
    <alternativeName>
        <fullName evidence="8">Glutamine amidotransferase PurL</fullName>
    </alternativeName>
    <alternativeName>
        <fullName evidence="8">Phosphoribosylformylglycinamidine synthase subunit II</fullName>
    </alternativeName>
</protein>
<feature type="domain" description="PurM-like N-terminal" evidence="10">
    <location>
        <begin position="59"/>
        <end position="190"/>
    </location>
</feature>
<dbReference type="InterPro" id="IPR010074">
    <property type="entry name" value="PRibForGlyAmidine_synth_PurL"/>
</dbReference>
<dbReference type="InterPro" id="IPR036921">
    <property type="entry name" value="PurM-like_N_sf"/>
</dbReference>
<dbReference type="AlphaFoldDB" id="A0A256JJU2"/>
<reference evidence="13 14" key="1">
    <citation type="journal article" date="2014" name="Front. Microbiol.">
        <title>Population and genomic analysis of the genus Halorubrum.</title>
        <authorList>
            <person name="Fullmer M.S."/>
            <person name="Soucy S.M."/>
            <person name="Swithers K.S."/>
            <person name="Makkay A.M."/>
            <person name="Wheeler R."/>
            <person name="Ventosa A."/>
            <person name="Gogarten J.P."/>
            <person name="Papke R.T."/>
        </authorList>
    </citation>
    <scope>NUCLEOTIDE SEQUENCE [LARGE SCALE GENOMIC DNA]</scope>
    <source>
        <strain evidence="13 14">Ga2p</strain>
    </source>
</reference>
<dbReference type="NCBIfam" id="TIGR01736">
    <property type="entry name" value="FGAM_synth_II"/>
    <property type="match status" value="1"/>
</dbReference>
<evidence type="ECO:0000256" key="7">
    <source>
        <dbReference type="ARBA" id="ARBA00022842"/>
    </source>
</evidence>
<dbReference type="PANTHER" id="PTHR43555">
    <property type="entry name" value="PHOSPHORIBOSYLFORMYLGLYCINAMIDINE SYNTHASE SUBUNIT PURL"/>
    <property type="match status" value="1"/>
</dbReference>
<accession>A0A256JJU2</accession>
<feature type="active site" description="Proton acceptor" evidence="8">
    <location>
        <position position="97"/>
    </location>
</feature>